<evidence type="ECO:0000313" key="2">
    <source>
        <dbReference type="EMBL" id="MDD7915154.1"/>
    </source>
</evidence>
<name>A0ABT5SBE4_9FLAO</name>
<gene>
    <name evidence="2" type="ORF">N5A56_012360</name>
</gene>
<accession>A0ABT5SBE4</accession>
<dbReference type="Pfam" id="PF18942">
    <property type="entry name" value="DUF5689"/>
    <property type="match status" value="1"/>
</dbReference>
<feature type="domain" description="DUF5689" evidence="1">
    <location>
        <begin position="56"/>
        <end position="211"/>
    </location>
</feature>
<dbReference type="InterPro" id="IPR043744">
    <property type="entry name" value="DUF5689"/>
</dbReference>
<protein>
    <submittedName>
        <fullName evidence="2">DUF5689 domain-containing protein</fullName>
    </submittedName>
</protein>
<reference evidence="2" key="1">
    <citation type="submission" date="2023-02" db="EMBL/GenBank/DDBJ databases">
        <title>Polaribacter ponticola sp. nov., isolated from seawater.</title>
        <authorList>
            <person name="Baek J.H."/>
            <person name="Kim J.M."/>
            <person name="Choi D.G."/>
            <person name="Jeon C.O."/>
        </authorList>
    </citation>
    <scope>NUCLEOTIDE SEQUENCE</scope>
    <source>
        <strain evidence="2">MSW5</strain>
    </source>
</reference>
<evidence type="ECO:0000259" key="1">
    <source>
        <dbReference type="Pfam" id="PF18942"/>
    </source>
</evidence>
<evidence type="ECO:0000313" key="3">
    <source>
        <dbReference type="Proteomes" id="UP001151478"/>
    </source>
</evidence>
<dbReference type="EMBL" id="JAOSLC020000003">
    <property type="protein sequence ID" value="MDD7915154.1"/>
    <property type="molecule type" value="Genomic_DNA"/>
</dbReference>
<proteinExistence type="predicted"/>
<organism evidence="2 3">
    <name type="scientific">Polaribacter ponticola</name>
    <dbReference type="NCBI Taxonomy" id="2978475"/>
    <lineage>
        <taxon>Bacteria</taxon>
        <taxon>Pseudomonadati</taxon>
        <taxon>Bacteroidota</taxon>
        <taxon>Flavobacteriia</taxon>
        <taxon>Flavobacteriales</taxon>
        <taxon>Flavobacteriaceae</taxon>
    </lineage>
</organism>
<dbReference type="Proteomes" id="UP001151478">
    <property type="component" value="Unassembled WGS sequence"/>
</dbReference>
<dbReference type="PROSITE" id="PS51257">
    <property type="entry name" value="PROKAR_LIPOPROTEIN"/>
    <property type="match status" value="1"/>
</dbReference>
<sequence length="215" mass="24099">MKSDKIVILTLVFLTSIFFFSCVEDGDFKVPESLGIEENENLNLLLDSIKNNQLELKSIKDLKSLYLSGSDPLKIVSNIVVKGYVVSSDKTGNFFREFYMQDAPENPTSGIKVALNLNNIYNKYNFGREVYIKLKDLYLGETNSGDGVTTIAGKIKLTDAREVESITLNQEEDHLFRSLTTEEIIPKNITLGGLDNASIIGTFISIENAFFLLIY</sequence>
<keyword evidence="3" id="KW-1185">Reference proteome</keyword>
<comment type="caution">
    <text evidence="2">The sequence shown here is derived from an EMBL/GenBank/DDBJ whole genome shotgun (WGS) entry which is preliminary data.</text>
</comment>